<dbReference type="EMBL" id="JAGVWC010000009">
    <property type="protein sequence ID" value="MBS3061443.1"/>
    <property type="molecule type" value="Genomic_DNA"/>
</dbReference>
<evidence type="ECO:0000259" key="7">
    <source>
        <dbReference type="Pfam" id="PF00482"/>
    </source>
</evidence>
<feature type="transmembrane region" description="Helical" evidence="6">
    <location>
        <begin position="306"/>
        <end position="327"/>
    </location>
</feature>
<feature type="transmembrane region" description="Helical" evidence="6">
    <location>
        <begin position="766"/>
        <end position="787"/>
    </location>
</feature>
<keyword evidence="2" id="KW-1003">Cell membrane</keyword>
<evidence type="ECO:0000256" key="6">
    <source>
        <dbReference type="SAM" id="Phobius"/>
    </source>
</evidence>
<feature type="transmembrane region" description="Helical" evidence="6">
    <location>
        <begin position="648"/>
        <end position="670"/>
    </location>
</feature>
<feature type="transmembrane region" description="Helical" evidence="6">
    <location>
        <begin position="339"/>
        <end position="358"/>
    </location>
</feature>
<reference evidence="8" key="1">
    <citation type="submission" date="2021-03" db="EMBL/GenBank/DDBJ databases">
        <authorList>
            <person name="Jaffe A."/>
        </authorList>
    </citation>
    <scope>NUCLEOTIDE SEQUENCE</scope>
    <source>
        <strain evidence="8">RIFCSPLOWO2_01_FULL_AR10_48_17</strain>
    </source>
</reference>
<evidence type="ECO:0000313" key="9">
    <source>
        <dbReference type="Proteomes" id="UP000675968"/>
    </source>
</evidence>
<keyword evidence="3 6" id="KW-0812">Transmembrane</keyword>
<comment type="caution">
    <text evidence="8">The sequence shown here is derived from an EMBL/GenBank/DDBJ whole genome shotgun (WGS) entry which is preliminary data.</text>
</comment>
<protein>
    <submittedName>
        <fullName evidence="8">Type II secretion system F family protein</fullName>
    </submittedName>
</protein>
<gene>
    <name evidence="8" type="ORF">J4215_02565</name>
</gene>
<sequence>MPPSDANKRPFYEPNASPGEIYKSIRTEDRDFEKGETKLVKSTVPAFVKFCKWTTQFIRPDMKARYSEEHREAIDFLGWDLKASEFGSAVSFTMFAGVGIALLIGLLLAAVPLIPDCSKFDDEGIQVCGTISVLQLVIGFTKSMEMALVYIFMPLLLIALFLINYVQRYPLEKAREEQIRALTYVPEIVGYMTMSMKLVPNLERAIEFAAEHGRGKIADDLRKMIWEVQLGFYNTLSEGLDAMAYRWGKFSDEFKRSLMMIRASVLEESESKRYLLLDRTVTEMLDSIKNKMENYARQLSQPSIMLFYLGVLLPLILIIILPIGSVFSGAPLARPEILILVYNILIPLGAFIFARNVVLTRPPTYEPPVVPDNHPGLPPKNKAQIGNMMVDLRLGLLVILLVCGGITLGLSQFGVPYGKDELGQSTYLIPPDPNSEKVLLEDNKPTNYFEPDGLLDKELSTEITDPVQRRDRIALERQRYFAQGTHDITPYKLVFGGLLTFGLLAYFYLFFSNQGKRKVQLETMQMETEFRDSLYILASRMGENKPVEEALQHTREFLPKTIVAERIYGKIVENISLLGMPLEAAVFDKTFGALRNIPSAIIKSSMKLLVDSVNLGVNVSARTLMSLSMQLTNQEKVTRMLSALVREVTSMMHTMVIFIAPIVLGITTSLQKVVMVTLSQIVSSQGSSSVTTSSSVSVPGLPDLSNVGTGLLGQNPEVFQTMVTPVQFVLIVAIYVIELVIIMTYYNTKIEEDNDVLFKINLAQSLPIAILCFIVSVLISNSVVGALGS</sequence>
<feature type="transmembrane region" description="Helical" evidence="6">
    <location>
        <begin position="394"/>
        <end position="415"/>
    </location>
</feature>
<evidence type="ECO:0000256" key="1">
    <source>
        <dbReference type="ARBA" id="ARBA00004651"/>
    </source>
</evidence>
<comment type="subcellular location">
    <subcellularLocation>
        <location evidence="1">Cell membrane</location>
        <topology evidence="1">Multi-pass membrane protein</topology>
    </subcellularLocation>
</comment>
<evidence type="ECO:0000256" key="3">
    <source>
        <dbReference type="ARBA" id="ARBA00022692"/>
    </source>
</evidence>
<name>A0A8T4L2F6_9ARCH</name>
<dbReference type="AlphaFoldDB" id="A0A8T4L2F6"/>
<feature type="transmembrane region" description="Helical" evidence="6">
    <location>
        <begin position="493"/>
        <end position="511"/>
    </location>
</feature>
<dbReference type="InterPro" id="IPR018076">
    <property type="entry name" value="T2SS_GspF_dom"/>
</dbReference>
<feature type="transmembrane region" description="Helical" evidence="6">
    <location>
        <begin position="89"/>
        <end position="111"/>
    </location>
</feature>
<dbReference type="Proteomes" id="UP000675968">
    <property type="component" value="Unassembled WGS sequence"/>
</dbReference>
<dbReference type="Pfam" id="PF00482">
    <property type="entry name" value="T2SSF"/>
    <property type="match status" value="1"/>
</dbReference>
<feature type="transmembrane region" description="Helical" evidence="6">
    <location>
        <begin position="147"/>
        <end position="166"/>
    </location>
</feature>
<evidence type="ECO:0000256" key="5">
    <source>
        <dbReference type="ARBA" id="ARBA00023136"/>
    </source>
</evidence>
<feature type="domain" description="Type II secretion system protein GspF" evidence="7">
    <location>
        <begin position="200"/>
        <end position="322"/>
    </location>
</feature>
<organism evidence="8 9">
    <name type="scientific">Candidatus Iainarchaeum sp</name>
    <dbReference type="NCBI Taxonomy" id="3101447"/>
    <lineage>
        <taxon>Archaea</taxon>
        <taxon>Candidatus Iainarchaeota</taxon>
        <taxon>Candidatus Iainarchaeia</taxon>
        <taxon>Candidatus Iainarchaeales</taxon>
        <taxon>Candidatus Iainarchaeaceae</taxon>
        <taxon>Candidatus Iainarchaeum</taxon>
    </lineage>
</organism>
<accession>A0A8T4L2F6</accession>
<keyword evidence="4 6" id="KW-1133">Transmembrane helix</keyword>
<evidence type="ECO:0000256" key="4">
    <source>
        <dbReference type="ARBA" id="ARBA00022989"/>
    </source>
</evidence>
<keyword evidence="5 6" id="KW-0472">Membrane</keyword>
<dbReference type="GO" id="GO:0005886">
    <property type="term" value="C:plasma membrane"/>
    <property type="evidence" value="ECO:0007669"/>
    <property type="project" value="UniProtKB-SubCell"/>
</dbReference>
<evidence type="ECO:0000313" key="8">
    <source>
        <dbReference type="EMBL" id="MBS3061443.1"/>
    </source>
</evidence>
<proteinExistence type="predicted"/>
<feature type="transmembrane region" description="Helical" evidence="6">
    <location>
        <begin position="726"/>
        <end position="746"/>
    </location>
</feature>
<reference evidence="8" key="2">
    <citation type="submission" date="2021-05" db="EMBL/GenBank/DDBJ databases">
        <title>Protein family content uncovers lineage relationships and bacterial pathway maintenance mechanisms in DPANN archaea.</title>
        <authorList>
            <person name="Castelle C.J."/>
            <person name="Meheust R."/>
            <person name="Jaffe A.L."/>
            <person name="Seitz K."/>
            <person name="Gong X."/>
            <person name="Baker B.J."/>
            <person name="Banfield J.F."/>
        </authorList>
    </citation>
    <scope>NUCLEOTIDE SEQUENCE</scope>
    <source>
        <strain evidence="8">RIFCSPLOWO2_01_FULL_AR10_48_17</strain>
    </source>
</reference>
<evidence type="ECO:0000256" key="2">
    <source>
        <dbReference type="ARBA" id="ARBA00022475"/>
    </source>
</evidence>